<protein>
    <recommendedName>
        <fullName evidence="3">Cupin 2 conserved barrel domain-containing protein</fullName>
    </recommendedName>
</protein>
<dbReference type="PATRIC" id="fig|1278076.4.peg.3100"/>
<keyword evidence="2" id="KW-1185">Reference proteome</keyword>
<dbReference type="Proteomes" id="UP000011731">
    <property type="component" value="Unassembled WGS sequence"/>
</dbReference>
<name>M2ZR66_9NOCA</name>
<dbReference type="SUPFAM" id="SSF51182">
    <property type="entry name" value="RmlC-like cupins"/>
    <property type="match status" value="1"/>
</dbReference>
<comment type="caution">
    <text evidence="1">The sequence shown here is derived from an EMBL/GenBank/DDBJ whole genome shotgun (WGS) entry which is preliminary data.</text>
</comment>
<gene>
    <name evidence="1" type="ORF">G352_14973</name>
</gene>
<accession>M2ZR66</accession>
<evidence type="ECO:0008006" key="3">
    <source>
        <dbReference type="Google" id="ProtNLM"/>
    </source>
</evidence>
<dbReference type="InterPro" id="IPR011051">
    <property type="entry name" value="RmlC_Cupin_sf"/>
</dbReference>
<evidence type="ECO:0000313" key="2">
    <source>
        <dbReference type="Proteomes" id="UP000011731"/>
    </source>
</evidence>
<dbReference type="EMBL" id="AOEX01000044">
    <property type="protein sequence ID" value="EME63288.1"/>
    <property type="molecule type" value="Genomic_DNA"/>
</dbReference>
<reference evidence="1 2" key="1">
    <citation type="journal article" date="2013" name="Genome Announc.">
        <title>Draft Genome Sequence of Rhodococcus ruber Strain BKS 20-38.</title>
        <authorList>
            <person name="Bala M."/>
            <person name="Kumar S."/>
            <person name="Raghava G.P."/>
            <person name="Mayilraj S."/>
        </authorList>
    </citation>
    <scope>NUCLEOTIDE SEQUENCE [LARGE SCALE GENOMIC DNA]</scope>
    <source>
        <strain evidence="1 2">BKS 20-38</strain>
    </source>
</reference>
<sequence length="140" mass="15172">MPKVSKATASRMVVPGYTDEYSQEVGSWLVSIESASADMDYAPFFKGGPNDQCPASHIGYVLKGKFGVRRADGVEEIFEAGDAFVLEPGHTPFVFAGTEYVAFTPAEEAKQQAAVMMPNAMKWAEENGIELKLPDQEATS</sequence>
<evidence type="ECO:0000313" key="1">
    <source>
        <dbReference type="EMBL" id="EME63288.1"/>
    </source>
</evidence>
<dbReference type="RefSeq" id="WP_003937080.1">
    <property type="nucleotide sequence ID" value="NZ_AOEX01000044.1"/>
</dbReference>
<organism evidence="1 2">
    <name type="scientific">Rhodococcus ruber BKS 20-38</name>
    <dbReference type="NCBI Taxonomy" id="1278076"/>
    <lineage>
        <taxon>Bacteria</taxon>
        <taxon>Bacillati</taxon>
        <taxon>Actinomycetota</taxon>
        <taxon>Actinomycetes</taxon>
        <taxon>Mycobacteriales</taxon>
        <taxon>Nocardiaceae</taxon>
        <taxon>Rhodococcus</taxon>
    </lineage>
</organism>
<proteinExistence type="predicted"/>
<dbReference type="AlphaFoldDB" id="M2ZR66"/>